<reference evidence="4 5" key="2">
    <citation type="journal article" date="2016" name="ISME J.">
        <title>Characterization of the first cultured representative of Verrucomicrobia subdivision 5 indicates the proposal of a novel phylum.</title>
        <authorList>
            <person name="Spring S."/>
            <person name="Bunk B."/>
            <person name="Sproer C."/>
            <person name="Schumann P."/>
            <person name="Rohde M."/>
            <person name="Tindall B.J."/>
            <person name="Klenk H.P."/>
        </authorList>
    </citation>
    <scope>NUCLEOTIDE SEQUENCE [LARGE SCALE GENOMIC DNA]</scope>
    <source>
        <strain evidence="4 5">L21-Fru-AB</strain>
    </source>
</reference>
<dbReference type="OrthoDB" id="9761519at2"/>
<dbReference type="Pfam" id="PF22666">
    <property type="entry name" value="Glyco_hydro_2_N2"/>
    <property type="match status" value="1"/>
</dbReference>
<feature type="domain" description="Beta-mannosidase-like galactose-binding" evidence="3">
    <location>
        <begin position="1178"/>
        <end position="1250"/>
    </location>
</feature>
<dbReference type="SUPFAM" id="SSF49785">
    <property type="entry name" value="Galactose-binding domain-like"/>
    <property type="match status" value="1"/>
</dbReference>
<dbReference type="InterPro" id="IPR013320">
    <property type="entry name" value="ConA-like_dom_sf"/>
</dbReference>
<dbReference type="Pfam" id="PF17132">
    <property type="entry name" value="Glyco_hydro_106"/>
    <property type="match status" value="1"/>
</dbReference>
<dbReference type="STRING" id="1307763.L21SP4_00318"/>
<dbReference type="PATRIC" id="fig|1609981.3.peg.333"/>
<dbReference type="InterPro" id="IPR008979">
    <property type="entry name" value="Galactose-bd-like_sf"/>
</dbReference>
<dbReference type="RefSeq" id="WP_052881013.1">
    <property type="nucleotide sequence ID" value="NZ_CP010904.1"/>
</dbReference>
<keyword evidence="1" id="KW-0732">Signal</keyword>
<dbReference type="SUPFAM" id="SSF49899">
    <property type="entry name" value="Concanavalin A-like lectins/glucanases"/>
    <property type="match status" value="1"/>
</dbReference>
<dbReference type="Gene3D" id="2.60.120.200">
    <property type="match status" value="1"/>
</dbReference>
<dbReference type="GO" id="GO:0004553">
    <property type="term" value="F:hydrolase activity, hydrolyzing O-glycosyl compounds"/>
    <property type="evidence" value="ECO:0007669"/>
    <property type="project" value="UniProtKB-ARBA"/>
</dbReference>
<name>A0A0G3EHE9_9BACT</name>
<dbReference type="NCBIfam" id="NF045579">
    <property type="entry name" value="rhamnoside_JR"/>
    <property type="match status" value="1"/>
</dbReference>
<dbReference type="InterPro" id="IPR054593">
    <property type="entry name" value="Beta-mannosidase-like_N2"/>
</dbReference>
<keyword evidence="5" id="KW-1185">Reference proteome</keyword>
<sequence length="1333" mass="147673">MRKIGCGVVLSVLVMAGLVRGADLEARFQSPPDEARPWVYWFWMNGNVTEEGITADLEAMHDVGIGGALIMGVGLRTPHGPADFNSPLWRDLYAHAADEAQRLGMHLTLHQCDGWATAGGKWIDPERSIKMFVSTTKEVTGPVDAPIQLEHPEVRENFYEEVATLAVPVSAESVANPVRATAHGEPAPALIDGDPMTGVPVGRYELVLDAPQRIRSVVMRMPKARFHLGPDVRTTVEVSVDGQRFGPVAEFVINASHHHGPRTTLTVSFPERRARFVRIRPERTMPNEIGEIEVSAEPRVHLWEVKAGFAREREHGGETAWIDAAPFPSYELPAGRVADTDEVLDLTDRLEEDGTLNWTVPEGRWRIVRFGMTSTGKHVAPGTHAGRGLEADKMSGEAIRHHFNAFAREMIEEHNTAPGEPIYSVHTDSWESGLHTWSSHFREEFETRRGYEMTPWLPVLATGTVIGSPEESERFLWDVRRTMADLIRDNFYGQMRELCHASGVQFQSEAAGRQMFMYDPLEYASKTDIYVGEFWTMDAVRVDCRIAGSAAHTYNRPLAAAESFTSGHGGFAYDMFDVKPLGDRAFCEGINRYIIHRYCMQPFNNVEPGMTFGPYGINFERTQTWWNNGAKAWCDYVRRCQAMLQSGRFVADVIHYIGHDAPNFLGHREDLWSPVPAGYDFDGCNLEILRQLTVAEDGNLVLPHGMRYRVLLLPNRAHMTLEAVREVERLVRAGAVAVGPKPVRTPGLQDYRRRDAALREIADRVWGGVEGETVQEHRYGRGRVIFGPSLEEVLNAMAPPDFDYTVKDADTTVHYIHRREGDADFYFVANANRGAAIDAALRFRVSGRAPELWDPATGTITRPAVYREAGGVTELPVHLDPAGSVFVVFRRPAQADRLVAVTRDGASCFPFEERHETETPLATDANNADVTDTFTMAGWVEPESTIPLPDESARSMVLSGMNYVVYAAPGHEVYGEDHLGAGISVGSNGAVVLAHGHRMIAPLLAYEGDLRGWHHLAVVFREGVPELYVDGARVATGRVSPRTVHPSTGVEHPRRVPVFAGKVAGLRQRAASLTAEAIRTLAEDTAPPEAAFGGIPLQLVRSDDGVIATGGRPGAYTARTSRGETHTWTVDPVDSSKIEGPWSLSFPPDKGAPSSAQFAELHSWTESDEPGVKYFSGTATYKKTFQADPRLAGSDRVWLDLGRVKNVAEVRLNGIDLGVLWKPPFRMEVTDALRRGSNELEVRVTNLWPNRLIGDEKMHPDPSLDYHPRGPNWSAAGPLQHIPDWVREGGESPVGRTTFVLWKFYDGEAPLLESGLMGPVELLPVQERRLGAP</sequence>
<organism evidence="4 5">
    <name type="scientific">Kiritimatiella glycovorans</name>
    <dbReference type="NCBI Taxonomy" id="1307763"/>
    <lineage>
        <taxon>Bacteria</taxon>
        <taxon>Pseudomonadati</taxon>
        <taxon>Kiritimatiellota</taxon>
        <taxon>Kiritimatiellia</taxon>
        <taxon>Kiritimatiellales</taxon>
        <taxon>Kiritimatiellaceae</taxon>
        <taxon>Kiritimatiella</taxon>
    </lineage>
</organism>
<dbReference type="Proteomes" id="UP000035268">
    <property type="component" value="Chromosome"/>
</dbReference>
<dbReference type="PANTHER" id="PTHR43817:SF1">
    <property type="entry name" value="HYDROLASE, FAMILY 43, PUTATIVE (AFU_ORTHOLOGUE AFUA_3G01660)-RELATED"/>
    <property type="match status" value="1"/>
</dbReference>
<dbReference type="PANTHER" id="PTHR43817">
    <property type="entry name" value="GLYCOSYL HYDROLASE"/>
    <property type="match status" value="1"/>
</dbReference>
<evidence type="ECO:0000313" key="5">
    <source>
        <dbReference type="Proteomes" id="UP000035268"/>
    </source>
</evidence>
<dbReference type="KEGG" id="vbl:L21SP4_00318"/>
<dbReference type="Gene3D" id="2.60.120.260">
    <property type="entry name" value="Galactose-binding domain-like"/>
    <property type="match status" value="2"/>
</dbReference>
<evidence type="ECO:0000259" key="3">
    <source>
        <dbReference type="Pfam" id="PF22666"/>
    </source>
</evidence>
<evidence type="ECO:0000256" key="1">
    <source>
        <dbReference type="ARBA" id="ARBA00022729"/>
    </source>
</evidence>
<keyword evidence="2" id="KW-0378">Hydrolase</keyword>
<evidence type="ECO:0000313" key="4">
    <source>
        <dbReference type="EMBL" id="AKJ63599.1"/>
    </source>
</evidence>
<reference evidence="5" key="1">
    <citation type="submission" date="2015-02" db="EMBL/GenBank/DDBJ databases">
        <title>Description and complete genome sequence of the first cultured representative of the subdivision 5 of the Verrucomicrobia phylum.</title>
        <authorList>
            <person name="Spring S."/>
            <person name="Bunk B."/>
            <person name="Sproer C."/>
            <person name="Klenk H.-P."/>
        </authorList>
    </citation>
    <scope>NUCLEOTIDE SEQUENCE [LARGE SCALE GENOMIC DNA]</scope>
    <source>
        <strain evidence="5">L21-Fru-AB</strain>
    </source>
</reference>
<protein>
    <recommendedName>
        <fullName evidence="3">Beta-mannosidase-like galactose-binding domain-containing protein</fullName>
    </recommendedName>
</protein>
<proteinExistence type="predicted"/>
<accession>A0A0G3EHE9</accession>
<dbReference type="EMBL" id="CP010904">
    <property type="protein sequence ID" value="AKJ63599.1"/>
    <property type="molecule type" value="Genomic_DNA"/>
</dbReference>
<gene>
    <name evidence="4" type="ORF">L21SP4_00318</name>
</gene>
<evidence type="ECO:0000256" key="2">
    <source>
        <dbReference type="ARBA" id="ARBA00022801"/>
    </source>
</evidence>